<protein>
    <recommendedName>
        <fullName evidence="4">Pectinesterase inhibitor domain-containing protein</fullName>
    </recommendedName>
</protein>
<dbReference type="CDD" id="cd14859">
    <property type="entry name" value="PMEI_like"/>
    <property type="match status" value="1"/>
</dbReference>
<feature type="chain" id="PRO_5045636148" description="Pectinesterase inhibitor domain-containing protein" evidence="1">
    <location>
        <begin position="18"/>
        <end position="133"/>
    </location>
</feature>
<dbReference type="Proteomes" id="UP001318860">
    <property type="component" value="Unassembled WGS sequence"/>
</dbReference>
<evidence type="ECO:0000313" key="2">
    <source>
        <dbReference type="EMBL" id="KAK6123906.1"/>
    </source>
</evidence>
<accession>A0ABR0UN74</accession>
<reference evidence="2 3" key="1">
    <citation type="journal article" date="2021" name="Comput. Struct. Biotechnol. J.">
        <title>De novo genome assembly of the potent medicinal plant Rehmannia glutinosa using nanopore technology.</title>
        <authorList>
            <person name="Ma L."/>
            <person name="Dong C."/>
            <person name="Song C."/>
            <person name="Wang X."/>
            <person name="Zheng X."/>
            <person name="Niu Y."/>
            <person name="Chen S."/>
            <person name="Feng W."/>
        </authorList>
    </citation>
    <scope>NUCLEOTIDE SEQUENCE [LARGE SCALE GENOMIC DNA]</scope>
    <source>
        <strain evidence="2">DH-2019</strain>
    </source>
</reference>
<feature type="signal peptide" evidence="1">
    <location>
        <begin position="1"/>
        <end position="17"/>
    </location>
</feature>
<evidence type="ECO:0008006" key="4">
    <source>
        <dbReference type="Google" id="ProtNLM"/>
    </source>
</evidence>
<evidence type="ECO:0000313" key="3">
    <source>
        <dbReference type="Proteomes" id="UP001318860"/>
    </source>
</evidence>
<sequence length="133" mass="14628">MAVSSTVPLLLTLTVLCCLLPTPLFLSPPLRKLNWPSKSIKLIGGGGNPDIIKGLKSCLGNYNEAVRAINEVLGDLNDESYYDFDKLSLDAEKNLRACENGFHGRSPITQRNVVAIKLANICYVVSKLFQYND</sequence>
<dbReference type="EMBL" id="JABTTQ020002436">
    <property type="protein sequence ID" value="KAK6123906.1"/>
    <property type="molecule type" value="Genomic_DNA"/>
</dbReference>
<dbReference type="SUPFAM" id="SSF101148">
    <property type="entry name" value="Plant invertase/pectin methylesterase inhibitor"/>
    <property type="match status" value="1"/>
</dbReference>
<dbReference type="InterPro" id="IPR035513">
    <property type="entry name" value="Invertase/methylesterase_inhib"/>
</dbReference>
<evidence type="ECO:0000256" key="1">
    <source>
        <dbReference type="SAM" id="SignalP"/>
    </source>
</evidence>
<comment type="caution">
    <text evidence="2">The sequence shown here is derived from an EMBL/GenBank/DDBJ whole genome shotgun (WGS) entry which is preliminary data.</text>
</comment>
<proteinExistence type="predicted"/>
<organism evidence="2 3">
    <name type="scientific">Rehmannia glutinosa</name>
    <name type="common">Chinese foxglove</name>
    <dbReference type="NCBI Taxonomy" id="99300"/>
    <lineage>
        <taxon>Eukaryota</taxon>
        <taxon>Viridiplantae</taxon>
        <taxon>Streptophyta</taxon>
        <taxon>Embryophyta</taxon>
        <taxon>Tracheophyta</taxon>
        <taxon>Spermatophyta</taxon>
        <taxon>Magnoliopsida</taxon>
        <taxon>eudicotyledons</taxon>
        <taxon>Gunneridae</taxon>
        <taxon>Pentapetalae</taxon>
        <taxon>asterids</taxon>
        <taxon>lamiids</taxon>
        <taxon>Lamiales</taxon>
        <taxon>Orobanchaceae</taxon>
        <taxon>Rehmannieae</taxon>
        <taxon>Rehmannia</taxon>
    </lineage>
</organism>
<dbReference type="NCBIfam" id="TIGR01614">
    <property type="entry name" value="PME_inhib"/>
    <property type="match status" value="1"/>
</dbReference>
<keyword evidence="1" id="KW-0732">Signal</keyword>
<keyword evidence="3" id="KW-1185">Reference proteome</keyword>
<dbReference type="Gene3D" id="1.20.140.40">
    <property type="entry name" value="Invertase/pectin methylesterase inhibitor family protein"/>
    <property type="match status" value="1"/>
</dbReference>
<dbReference type="InterPro" id="IPR006501">
    <property type="entry name" value="Pectinesterase_inhib_dom"/>
</dbReference>
<name>A0ABR0UN74_REHGL</name>
<gene>
    <name evidence="2" type="ORF">DH2020_042349</name>
</gene>